<evidence type="ECO:0000313" key="9">
    <source>
        <dbReference type="EMBL" id="GHD50865.1"/>
    </source>
</evidence>
<evidence type="ECO:0000313" key="10">
    <source>
        <dbReference type="Proteomes" id="UP000630353"/>
    </source>
</evidence>
<evidence type="ECO:0000256" key="7">
    <source>
        <dbReference type="ARBA" id="ARBA00023004"/>
    </source>
</evidence>
<keyword evidence="4" id="KW-0479">Metal-binding</keyword>
<dbReference type="PANTHER" id="PTHR10696">
    <property type="entry name" value="GAMMA-BUTYROBETAINE HYDROXYLASE-RELATED"/>
    <property type="match status" value="1"/>
</dbReference>
<reference evidence="9" key="1">
    <citation type="journal article" date="2014" name="Int. J. Syst. Evol. Microbiol.">
        <title>Complete genome sequence of Corynebacterium casei LMG S-19264T (=DSM 44701T), isolated from a smear-ripened cheese.</title>
        <authorList>
            <consortium name="US DOE Joint Genome Institute (JGI-PGF)"/>
            <person name="Walter F."/>
            <person name="Albersmeier A."/>
            <person name="Kalinowski J."/>
            <person name="Ruckert C."/>
        </authorList>
    </citation>
    <scope>NUCLEOTIDE SEQUENCE</scope>
    <source>
        <strain evidence="9">KCTC 42651</strain>
    </source>
</reference>
<protein>
    <submittedName>
        <fullName evidence="9">Gamma-butyrobetaine hydroxylase</fullName>
    </submittedName>
</protein>
<keyword evidence="7" id="KW-0408">Iron</keyword>
<evidence type="ECO:0000256" key="5">
    <source>
        <dbReference type="ARBA" id="ARBA00022964"/>
    </source>
</evidence>
<dbReference type="Pfam" id="PF02668">
    <property type="entry name" value="TauD"/>
    <property type="match status" value="1"/>
</dbReference>
<evidence type="ECO:0000256" key="2">
    <source>
        <dbReference type="ARBA" id="ARBA00001961"/>
    </source>
</evidence>
<comment type="caution">
    <text evidence="9">The sequence shown here is derived from an EMBL/GenBank/DDBJ whole genome shotgun (WGS) entry which is preliminary data.</text>
</comment>
<accession>A0A919CQZ0</accession>
<comment type="similarity">
    <text evidence="3">Belongs to the gamma-BBH/TMLD family.</text>
</comment>
<keyword evidence="6" id="KW-0560">Oxidoreductase</keyword>
<evidence type="ECO:0000256" key="6">
    <source>
        <dbReference type="ARBA" id="ARBA00023002"/>
    </source>
</evidence>
<dbReference type="InterPro" id="IPR050411">
    <property type="entry name" value="AlphaKG_dependent_hydroxylases"/>
</dbReference>
<keyword evidence="10" id="KW-1185">Reference proteome</keyword>
<sequence>MTEAPPLTPDFDVWPVGRRPVSATVAGSDVVVTWEDGIASRFDFWWLIDNSPMPEHVNRTTREPTLDLSALPDDFHATAATVEAGGGLYVTWSHGVSASRYHPGWLAAHAYDAPAGGGFDADDRPRPVTWDAAAMAEPPSFDGSRILEDDAALEAWLTAVAVYGFGRLRGVPVEPGTVERVARRIGTVRETNFGRVFDVRSKVDPDSNAYTALELTPHVDLPTREYQPGLQILHCLENSASGGEAMMVDGFRLAEHLAAEEPGTYRILSTERFTFQNRAKTSDYRWLSPVIVLDPATGSPTEVRIAGFLRGPLALPAERVAPAYRALRRVFALSRDPRFRIAYGYRPGDLVLFDNRRLLHGRAAFDPAAGARWLQGIYLERDELHSCLRILRRRRRLAAGTD</sequence>
<name>A0A919CQZ0_9PROT</name>
<organism evidence="9 10">
    <name type="scientific">Thalassobaculum fulvum</name>
    <dbReference type="NCBI Taxonomy" id="1633335"/>
    <lineage>
        <taxon>Bacteria</taxon>
        <taxon>Pseudomonadati</taxon>
        <taxon>Pseudomonadota</taxon>
        <taxon>Alphaproteobacteria</taxon>
        <taxon>Rhodospirillales</taxon>
        <taxon>Thalassobaculaceae</taxon>
        <taxon>Thalassobaculum</taxon>
    </lineage>
</organism>
<feature type="domain" description="TauD/TfdA-like" evidence="8">
    <location>
        <begin position="137"/>
        <end position="378"/>
    </location>
</feature>
<evidence type="ECO:0000256" key="3">
    <source>
        <dbReference type="ARBA" id="ARBA00008654"/>
    </source>
</evidence>
<evidence type="ECO:0000256" key="4">
    <source>
        <dbReference type="ARBA" id="ARBA00022723"/>
    </source>
</evidence>
<gene>
    <name evidence="9" type="ORF">GCM10017083_24630</name>
</gene>
<dbReference type="GO" id="GO:0046872">
    <property type="term" value="F:metal ion binding"/>
    <property type="evidence" value="ECO:0007669"/>
    <property type="project" value="UniProtKB-KW"/>
</dbReference>
<dbReference type="RefSeq" id="WP_189989883.1">
    <property type="nucleotide sequence ID" value="NZ_BMZS01000005.1"/>
</dbReference>
<keyword evidence="5" id="KW-0223">Dioxygenase</keyword>
<reference evidence="9" key="2">
    <citation type="submission" date="2020-09" db="EMBL/GenBank/DDBJ databases">
        <authorList>
            <person name="Sun Q."/>
            <person name="Kim S."/>
        </authorList>
    </citation>
    <scope>NUCLEOTIDE SEQUENCE</scope>
    <source>
        <strain evidence="9">KCTC 42651</strain>
    </source>
</reference>
<dbReference type="GO" id="GO:0016706">
    <property type="term" value="F:2-oxoglutarate-dependent dioxygenase activity"/>
    <property type="evidence" value="ECO:0007669"/>
    <property type="project" value="UniProtKB-ARBA"/>
</dbReference>
<comment type="cofactor">
    <cofactor evidence="1">
        <name>Fe(2+)</name>
        <dbReference type="ChEBI" id="CHEBI:29033"/>
    </cofactor>
</comment>
<dbReference type="Gene3D" id="3.30.2020.30">
    <property type="match status" value="1"/>
</dbReference>
<proteinExistence type="inferred from homology"/>
<dbReference type="CDD" id="cd00250">
    <property type="entry name" value="CAS_like"/>
    <property type="match status" value="1"/>
</dbReference>
<dbReference type="InterPro" id="IPR003819">
    <property type="entry name" value="TauD/TfdA-like"/>
</dbReference>
<dbReference type="Proteomes" id="UP000630353">
    <property type="component" value="Unassembled WGS sequence"/>
</dbReference>
<dbReference type="EMBL" id="BMZS01000005">
    <property type="protein sequence ID" value="GHD50865.1"/>
    <property type="molecule type" value="Genomic_DNA"/>
</dbReference>
<dbReference type="AlphaFoldDB" id="A0A919CQZ0"/>
<dbReference type="InterPro" id="IPR038492">
    <property type="entry name" value="GBBH-like_N_sf"/>
</dbReference>
<evidence type="ECO:0000259" key="8">
    <source>
        <dbReference type="Pfam" id="PF02668"/>
    </source>
</evidence>
<dbReference type="GO" id="GO:0045329">
    <property type="term" value="P:carnitine biosynthetic process"/>
    <property type="evidence" value="ECO:0007669"/>
    <property type="project" value="TreeGrafter"/>
</dbReference>
<dbReference type="FunFam" id="3.60.130.10:FF:000001">
    <property type="entry name" value="Trimethyllysine dioxygenase, mitochondrial"/>
    <property type="match status" value="1"/>
</dbReference>
<evidence type="ECO:0000256" key="1">
    <source>
        <dbReference type="ARBA" id="ARBA00001954"/>
    </source>
</evidence>
<dbReference type="Gene3D" id="3.60.130.10">
    <property type="entry name" value="Clavaminate synthase-like"/>
    <property type="match status" value="1"/>
</dbReference>
<comment type="cofactor">
    <cofactor evidence="2">
        <name>L-ascorbate</name>
        <dbReference type="ChEBI" id="CHEBI:38290"/>
    </cofactor>
</comment>
<dbReference type="PANTHER" id="PTHR10696:SF25">
    <property type="entry name" value="OXIDOREDUCTASE AIM17-RELATED"/>
    <property type="match status" value="1"/>
</dbReference>
<dbReference type="InterPro" id="IPR042098">
    <property type="entry name" value="TauD-like_sf"/>
</dbReference>
<dbReference type="SUPFAM" id="SSF51197">
    <property type="entry name" value="Clavaminate synthase-like"/>
    <property type="match status" value="1"/>
</dbReference>